<sequence>MNNPLDTLGLEADKGSINLEALLVAVNSNSRVQSGIITARGSVSVENSGGTVSAGARLDIGGEGLDGKVLDVDARSSIGVGGINAGGVATSVKVASVADSGVGNGNGRKGGKDRGGLEYHVSIVVHR</sequence>
<protein>
    <submittedName>
        <fullName evidence="1">Uncharacterized protein</fullName>
    </submittedName>
</protein>
<name>A0AAD6HE14_9EURO</name>
<evidence type="ECO:0000313" key="2">
    <source>
        <dbReference type="Proteomes" id="UP001215712"/>
    </source>
</evidence>
<organism evidence="1 2">
    <name type="scientific">Penicillium malachiteum</name>
    <dbReference type="NCBI Taxonomy" id="1324776"/>
    <lineage>
        <taxon>Eukaryota</taxon>
        <taxon>Fungi</taxon>
        <taxon>Dikarya</taxon>
        <taxon>Ascomycota</taxon>
        <taxon>Pezizomycotina</taxon>
        <taxon>Eurotiomycetes</taxon>
        <taxon>Eurotiomycetidae</taxon>
        <taxon>Eurotiales</taxon>
        <taxon>Aspergillaceae</taxon>
        <taxon>Penicillium</taxon>
    </lineage>
</organism>
<accession>A0AAD6HE14</accession>
<comment type="caution">
    <text evidence="1">The sequence shown here is derived from an EMBL/GenBank/DDBJ whole genome shotgun (WGS) entry which is preliminary data.</text>
</comment>
<reference evidence="1" key="2">
    <citation type="submission" date="2023-01" db="EMBL/GenBank/DDBJ databases">
        <authorList>
            <person name="Petersen C."/>
        </authorList>
    </citation>
    <scope>NUCLEOTIDE SEQUENCE</scope>
    <source>
        <strain evidence="1">IBT 17514</strain>
    </source>
</reference>
<gene>
    <name evidence="1" type="ORF">N7493_010047</name>
</gene>
<dbReference type="EMBL" id="JAQJAN010000018">
    <property type="protein sequence ID" value="KAJ5709756.1"/>
    <property type="molecule type" value="Genomic_DNA"/>
</dbReference>
<evidence type="ECO:0000313" key="1">
    <source>
        <dbReference type="EMBL" id="KAJ5709756.1"/>
    </source>
</evidence>
<dbReference type="Proteomes" id="UP001215712">
    <property type="component" value="Unassembled WGS sequence"/>
</dbReference>
<reference evidence="1" key="1">
    <citation type="journal article" date="2023" name="IMA Fungus">
        <title>Comparative genomic study of the Penicillium genus elucidates a diverse pangenome and 15 lateral gene transfer events.</title>
        <authorList>
            <person name="Petersen C."/>
            <person name="Sorensen T."/>
            <person name="Nielsen M.R."/>
            <person name="Sondergaard T.E."/>
            <person name="Sorensen J.L."/>
            <person name="Fitzpatrick D.A."/>
            <person name="Frisvad J.C."/>
            <person name="Nielsen K.L."/>
        </authorList>
    </citation>
    <scope>NUCLEOTIDE SEQUENCE</scope>
    <source>
        <strain evidence="1">IBT 17514</strain>
    </source>
</reference>
<keyword evidence="2" id="KW-1185">Reference proteome</keyword>
<proteinExistence type="predicted"/>
<dbReference type="AlphaFoldDB" id="A0AAD6HE14"/>